<evidence type="ECO:0000256" key="1">
    <source>
        <dbReference type="ARBA" id="ARBA00005662"/>
    </source>
</evidence>
<feature type="compositionally biased region" description="Basic and acidic residues" evidence="2">
    <location>
        <begin position="48"/>
        <end position="62"/>
    </location>
</feature>
<dbReference type="EMBL" id="CP006939">
    <property type="protein sequence ID" value="AHC16813.1"/>
    <property type="molecule type" value="Genomic_DNA"/>
</dbReference>
<dbReference type="PATRIC" id="fig|1307761.3.peg.3466"/>
<comment type="similarity">
    <text evidence="1">Belongs to the CapA family.</text>
</comment>
<dbReference type="Gene3D" id="3.60.21.10">
    <property type="match status" value="1"/>
</dbReference>
<keyword evidence="5" id="KW-1185">Reference proteome</keyword>
<dbReference type="PANTHER" id="PTHR33393:SF12">
    <property type="entry name" value="CAPSULE BIOSYNTHESIS PROTEIN CAPA"/>
    <property type="match status" value="1"/>
</dbReference>
<sequence length="425" mass="48929">MRIEDKFTKAAEKNAELRILFIVLAISLSMLSGACRSGDPPSLPELSGPEHTRGEAAADRTDSVPDLKLSFVGDIMAHPPNFRMNDYSRIYSGISHVIQNDDLSFANMEFVMDQGRAMAGYPRFNVHREYMEAAVDAGFDVFSLANNHINDYGSRGIYRTRNELHLLNYYALKSRRRGIHVSGIDVSLSGEFKITPIRYKGWSIGFLSVTGILNQHWSGVEESYFVPYSSQDENERLREFIRSRSSNYDLFILGYHGGSEYLLYPDQWKYELFHSFMEAGVDILWAHHPHVLQPLEWYPDDETKSGLIMHSMGNFISSQPWYLKSDEWNRQRSYTGDSAILGLSVRMSQGGPEFHQHEILPITHLQHFREKSAGGKPRDGFEVHPTAQSPQVAAEEWENFYLNRRTAMEEFFREMPGDWNIVWDF</sequence>
<proteinExistence type="inferred from homology"/>
<evidence type="ECO:0000256" key="2">
    <source>
        <dbReference type="SAM" id="MobiDB-lite"/>
    </source>
</evidence>
<dbReference type="InterPro" id="IPR029052">
    <property type="entry name" value="Metallo-depent_PP-like"/>
</dbReference>
<name>V5WME1_9SPIO</name>
<dbReference type="CDD" id="cd07381">
    <property type="entry name" value="MPP_CapA"/>
    <property type="match status" value="1"/>
</dbReference>
<organism evidence="4 5">
    <name type="scientific">Salinispira pacifica</name>
    <dbReference type="NCBI Taxonomy" id="1307761"/>
    <lineage>
        <taxon>Bacteria</taxon>
        <taxon>Pseudomonadati</taxon>
        <taxon>Spirochaetota</taxon>
        <taxon>Spirochaetia</taxon>
        <taxon>Spirochaetales</taxon>
        <taxon>Spirochaetaceae</taxon>
        <taxon>Salinispira</taxon>
    </lineage>
</organism>
<evidence type="ECO:0000313" key="5">
    <source>
        <dbReference type="Proteomes" id="UP000018680"/>
    </source>
</evidence>
<protein>
    <submittedName>
        <fullName evidence="4">Capsule biosynthesis protein capA</fullName>
    </submittedName>
</protein>
<feature type="domain" description="Capsule synthesis protein CapA" evidence="3">
    <location>
        <begin position="68"/>
        <end position="319"/>
    </location>
</feature>
<dbReference type="SMART" id="SM00854">
    <property type="entry name" value="PGA_cap"/>
    <property type="match status" value="1"/>
</dbReference>
<evidence type="ECO:0000313" key="4">
    <source>
        <dbReference type="EMBL" id="AHC16813.1"/>
    </source>
</evidence>
<dbReference type="SUPFAM" id="SSF56300">
    <property type="entry name" value="Metallo-dependent phosphatases"/>
    <property type="match status" value="1"/>
</dbReference>
<dbReference type="PANTHER" id="PTHR33393">
    <property type="entry name" value="POLYGLUTAMINE SYNTHESIS ACCESSORY PROTEIN RV0574C-RELATED"/>
    <property type="match status" value="1"/>
</dbReference>
<dbReference type="STRING" id="1307761.L21SP2_3477"/>
<dbReference type="Pfam" id="PF09587">
    <property type="entry name" value="PGA_cap"/>
    <property type="match status" value="1"/>
</dbReference>
<dbReference type="HOGENOM" id="CLU_038823_0_2_12"/>
<dbReference type="KEGG" id="slr:L21SP2_3477"/>
<reference evidence="4 5" key="1">
    <citation type="journal article" date="2015" name="Stand. Genomic Sci.">
        <title>Complete genome sequence and description of Salinispira pacifica gen. nov., sp. nov., a novel spirochaete isolated form a hypersaline microbial mat.</title>
        <authorList>
            <person name="Ben Hania W."/>
            <person name="Joseph M."/>
            <person name="Schumann P."/>
            <person name="Bunk B."/>
            <person name="Fiebig A."/>
            <person name="Sproer C."/>
            <person name="Klenk H.P."/>
            <person name="Fardeau M.L."/>
            <person name="Spring S."/>
        </authorList>
    </citation>
    <scope>NUCLEOTIDE SEQUENCE [LARGE SCALE GENOMIC DNA]</scope>
    <source>
        <strain evidence="4 5">L21-RPul-D2</strain>
    </source>
</reference>
<dbReference type="InterPro" id="IPR052169">
    <property type="entry name" value="CW_Biosynth-Accessory"/>
</dbReference>
<dbReference type="AlphaFoldDB" id="V5WME1"/>
<dbReference type="RefSeq" id="WP_024269699.1">
    <property type="nucleotide sequence ID" value="NC_023035.1"/>
</dbReference>
<dbReference type="OrthoDB" id="9810906at2"/>
<dbReference type="InterPro" id="IPR019079">
    <property type="entry name" value="Capsule_synth_CapA"/>
</dbReference>
<feature type="region of interest" description="Disordered" evidence="2">
    <location>
        <begin position="39"/>
        <end position="62"/>
    </location>
</feature>
<accession>V5WME1</accession>
<dbReference type="PROSITE" id="PS51257">
    <property type="entry name" value="PROKAR_LIPOPROTEIN"/>
    <property type="match status" value="1"/>
</dbReference>
<dbReference type="Proteomes" id="UP000018680">
    <property type="component" value="Chromosome"/>
</dbReference>
<dbReference type="eggNOG" id="COG2843">
    <property type="taxonomic scope" value="Bacteria"/>
</dbReference>
<gene>
    <name evidence="4" type="ORF">L21SP2_3477</name>
</gene>
<evidence type="ECO:0000259" key="3">
    <source>
        <dbReference type="SMART" id="SM00854"/>
    </source>
</evidence>